<gene>
    <name evidence="5" type="ORF">EV190_11020</name>
</gene>
<proteinExistence type="inferred from homology"/>
<dbReference type="Proteomes" id="UP000295281">
    <property type="component" value="Unassembled WGS sequence"/>
</dbReference>
<dbReference type="AlphaFoldDB" id="A0A4R6UZS6"/>
<evidence type="ECO:0000256" key="3">
    <source>
        <dbReference type="ARBA" id="ARBA00022679"/>
    </source>
</evidence>
<evidence type="ECO:0000313" key="5">
    <source>
        <dbReference type="EMBL" id="TDQ51533.1"/>
    </source>
</evidence>
<dbReference type="Pfam" id="PF00535">
    <property type="entry name" value="Glycos_transf_2"/>
    <property type="match status" value="1"/>
</dbReference>
<dbReference type="InterPro" id="IPR001173">
    <property type="entry name" value="Glyco_trans_2-like"/>
</dbReference>
<comment type="caution">
    <text evidence="5">The sequence shown here is derived from an EMBL/GenBank/DDBJ whole genome shotgun (WGS) entry which is preliminary data.</text>
</comment>
<keyword evidence="6" id="KW-1185">Reference proteome</keyword>
<dbReference type="PANTHER" id="PTHR43685:SF5">
    <property type="entry name" value="GLYCOSYLTRANSFERASE EPSE-RELATED"/>
    <property type="match status" value="1"/>
</dbReference>
<sequence>MEQEPATDARVTVVIATRNRRDELHRTLRNLAGARPPPPVVVVDNGSTDGTADSVRALFPGVALVALDRNAGSAARNIGAALAETPYVAFSDDDSWWAPDALERAADAFDAHPRLGLVAASVHVGDDERPDPINALLARGLGTVPGLPGPRVLGFMACGAVVRVAAFEQVGGFNPMLFFAGEESLLAQDLAAAGWQPCHLPEVRAHHHPSEQRPPASWRRRLEMRNAVLTVWLRRPLGRALAETARLARRAATSAPARGALLDVLRGLPRAIAARHRLPASVERDMRVLEAS</sequence>
<comment type="similarity">
    <text evidence="1">Belongs to the glycosyltransferase 2 family.</text>
</comment>
<dbReference type="PANTHER" id="PTHR43685">
    <property type="entry name" value="GLYCOSYLTRANSFERASE"/>
    <property type="match status" value="1"/>
</dbReference>
<dbReference type="RefSeq" id="WP_133741962.1">
    <property type="nucleotide sequence ID" value="NZ_SNYN01000010.1"/>
</dbReference>
<name>A0A4R6UZS6_9ACTN</name>
<accession>A0A4R6UZS6</accession>
<keyword evidence="3 5" id="KW-0808">Transferase</keyword>
<evidence type="ECO:0000313" key="6">
    <source>
        <dbReference type="Proteomes" id="UP000295281"/>
    </source>
</evidence>
<dbReference type="GO" id="GO:0016757">
    <property type="term" value="F:glycosyltransferase activity"/>
    <property type="evidence" value="ECO:0007669"/>
    <property type="project" value="UniProtKB-KW"/>
</dbReference>
<dbReference type="InterPro" id="IPR050834">
    <property type="entry name" value="Glycosyltransf_2"/>
</dbReference>
<dbReference type="EMBL" id="SNYN01000010">
    <property type="protein sequence ID" value="TDQ51533.1"/>
    <property type="molecule type" value="Genomic_DNA"/>
</dbReference>
<feature type="domain" description="Glycosyltransferase 2-like" evidence="4">
    <location>
        <begin position="12"/>
        <end position="169"/>
    </location>
</feature>
<dbReference type="OrthoDB" id="3226099at2"/>
<evidence type="ECO:0000256" key="1">
    <source>
        <dbReference type="ARBA" id="ARBA00006739"/>
    </source>
</evidence>
<organism evidence="5 6">
    <name type="scientific">Actinorugispora endophytica</name>
    <dbReference type="NCBI Taxonomy" id="1605990"/>
    <lineage>
        <taxon>Bacteria</taxon>
        <taxon>Bacillati</taxon>
        <taxon>Actinomycetota</taxon>
        <taxon>Actinomycetes</taxon>
        <taxon>Streptosporangiales</taxon>
        <taxon>Nocardiopsidaceae</taxon>
        <taxon>Actinorugispora</taxon>
    </lineage>
</organism>
<dbReference type="Gene3D" id="3.90.550.10">
    <property type="entry name" value="Spore Coat Polysaccharide Biosynthesis Protein SpsA, Chain A"/>
    <property type="match status" value="1"/>
</dbReference>
<evidence type="ECO:0000259" key="4">
    <source>
        <dbReference type="Pfam" id="PF00535"/>
    </source>
</evidence>
<dbReference type="SUPFAM" id="SSF53448">
    <property type="entry name" value="Nucleotide-diphospho-sugar transferases"/>
    <property type="match status" value="1"/>
</dbReference>
<keyword evidence="2" id="KW-0328">Glycosyltransferase</keyword>
<protein>
    <submittedName>
        <fullName evidence="5">GT2 family glycosyltransferase</fullName>
    </submittedName>
</protein>
<dbReference type="InterPro" id="IPR029044">
    <property type="entry name" value="Nucleotide-diphossugar_trans"/>
</dbReference>
<evidence type="ECO:0000256" key="2">
    <source>
        <dbReference type="ARBA" id="ARBA00022676"/>
    </source>
</evidence>
<reference evidence="5 6" key="1">
    <citation type="submission" date="2019-03" db="EMBL/GenBank/DDBJ databases">
        <title>Genomic Encyclopedia of Type Strains, Phase IV (KMG-IV): sequencing the most valuable type-strain genomes for metagenomic binning, comparative biology and taxonomic classification.</title>
        <authorList>
            <person name="Goeker M."/>
        </authorList>
    </citation>
    <scope>NUCLEOTIDE SEQUENCE [LARGE SCALE GENOMIC DNA]</scope>
    <source>
        <strain evidence="5 6">DSM 46770</strain>
    </source>
</reference>